<sequence length="217" mass="23786">MDCKIKSPAPSSPSIEESASPFSFIPQTSPPPTDPATVPRLQPIGYILNSGDTDGDATSLYLSPPISLRLSSDFAYREDDATLICKSLFSLFYSRDLVNVLMQITDAFLVVHLLLAVKEAAWGLARYAAISQSNQFVLGIDSIEKATAVPVEISKILIPPIKKAAVETSKPTVETTDIKNIIELGTVQSIAADRDETTMREQPSHERRRLLGWRGRK</sequence>
<organism evidence="1 2">
    <name type="scientific">Cichorium intybus</name>
    <name type="common">Chicory</name>
    <dbReference type="NCBI Taxonomy" id="13427"/>
    <lineage>
        <taxon>Eukaryota</taxon>
        <taxon>Viridiplantae</taxon>
        <taxon>Streptophyta</taxon>
        <taxon>Embryophyta</taxon>
        <taxon>Tracheophyta</taxon>
        <taxon>Spermatophyta</taxon>
        <taxon>Magnoliopsida</taxon>
        <taxon>eudicotyledons</taxon>
        <taxon>Gunneridae</taxon>
        <taxon>Pentapetalae</taxon>
        <taxon>asterids</taxon>
        <taxon>campanulids</taxon>
        <taxon>Asterales</taxon>
        <taxon>Asteraceae</taxon>
        <taxon>Cichorioideae</taxon>
        <taxon>Cichorieae</taxon>
        <taxon>Cichoriinae</taxon>
        <taxon>Cichorium</taxon>
    </lineage>
</organism>
<reference evidence="2" key="1">
    <citation type="journal article" date="2022" name="Mol. Ecol. Resour.">
        <title>The genomes of chicory, endive, great burdock and yacon provide insights into Asteraceae palaeo-polyploidization history and plant inulin production.</title>
        <authorList>
            <person name="Fan W."/>
            <person name="Wang S."/>
            <person name="Wang H."/>
            <person name="Wang A."/>
            <person name="Jiang F."/>
            <person name="Liu H."/>
            <person name="Zhao H."/>
            <person name="Xu D."/>
            <person name="Zhang Y."/>
        </authorList>
    </citation>
    <scope>NUCLEOTIDE SEQUENCE [LARGE SCALE GENOMIC DNA]</scope>
    <source>
        <strain evidence="2">cv. Punajuju</strain>
    </source>
</reference>
<evidence type="ECO:0000313" key="2">
    <source>
        <dbReference type="Proteomes" id="UP001055811"/>
    </source>
</evidence>
<dbReference type="Proteomes" id="UP001055811">
    <property type="component" value="Linkage Group LG06"/>
</dbReference>
<keyword evidence="2" id="KW-1185">Reference proteome</keyword>
<accession>A0ACB9BKZ9</accession>
<name>A0ACB9BKZ9_CICIN</name>
<evidence type="ECO:0000313" key="1">
    <source>
        <dbReference type="EMBL" id="KAI3722654.1"/>
    </source>
</evidence>
<reference evidence="1 2" key="2">
    <citation type="journal article" date="2022" name="Mol. Ecol. Resour.">
        <title>The genomes of chicory, endive, great burdock and yacon provide insights into Asteraceae paleo-polyploidization history and plant inulin production.</title>
        <authorList>
            <person name="Fan W."/>
            <person name="Wang S."/>
            <person name="Wang H."/>
            <person name="Wang A."/>
            <person name="Jiang F."/>
            <person name="Liu H."/>
            <person name="Zhao H."/>
            <person name="Xu D."/>
            <person name="Zhang Y."/>
        </authorList>
    </citation>
    <scope>NUCLEOTIDE SEQUENCE [LARGE SCALE GENOMIC DNA]</scope>
    <source>
        <strain evidence="2">cv. Punajuju</strain>
        <tissue evidence="1">Leaves</tissue>
    </source>
</reference>
<protein>
    <submittedName>
        <fullName evidence="1">Uncharacterized protein</fullName>
    </submittedName>
</protein>
<comment type="caution">
    <text evidence="1">The sequence shown here is derived from an EMBL/GenBank/DDBJ whole genome shotgun (WGS) entry which is preliminary data.</text>
</comment>
<proteinExistence type="predicted"/>
<gene>
    <name evidence="1" type="ORF">L2E82_33696</name>
</gene>
<dbReference type="EMBL" id="CM042014">
    <property type="protein sequence ID" value="KAI3722654.1"/>
    <property type="molecule type" value="Genomic_DNA"/>
</dbReference>